<name>A0AAV3QAH1_LITER</name>
<proteinExistence type="predicted"/>
<dbReference type="EMBL" id="BAABME010004070">
    <property type="protein sequence ID" value="GAA0161074.1"/>
    <property type="molecule type" value="Genomic_DNA"/>
</dbReference>
<organism evidence="1 2">
    <name type="scientific">Lithospermum erythrorhizon</name>
    <name type="common">Purple gromwell</name>
    <name type="synonym">Lithospermum officinale var. erythrorhizon</name>
    <dbReference type="NCBI Taxonomy" id="34254"/>
    <lineage>
        <taxon>Eukaryota</taxon>
        <taxon>Viridiplantae</taxon>
        <taxon>Streptophyta</taxon>
        <taxon>Embryophyta</taxon>
        <taxon>Tracheophyta</taxon>
        <taxon>Spermatophyta</taxon>
        <taxon>Magnoliopsida</taxon>
        <taxon>eudicotyledons</taxon>
        <taxon>Gunneridae</taxon>
        <taxon>Pentapetalae</taxon>
        <taxon>asterids</taxon>
        <taxon>lamiids</taxon>
        <taxon>Boraginales</taxon>
        <taxon>Boraginaceae</taxon>
        <taxon>Boraginoideae</taxon>
        <taxon>Lithospermeae</taxon>
        <taxon>Lithospermum</taxon>
    </lineage>
</organism>
<keyword evidence="2" id="KW-1185">Reference proteome</keyword>
<evidence type="ECO:0000313" key="1">
    <source>
        <dbReference type="EMBL" id="GAA0161074.1"/>
    </source>
</evidence>
<gene>
    <name evidence="1" type="ORF">LIER_17478</name>
</gene>
<evidence type="ECO:0000313" key="2">
    <source>
        <dbReference type="Proteomes" id="UP001454036"/>
    </source>
</evidence>
<comment type="caution">
    <text evidence="1">The sequence shown here is derived from an EMBL/GenBank/DDBJ whole genome shotgun (WGS) entry which is preliminary data.</text>
</comment>
<dbReference type="AlphaFoldDB" id="A0AAV3QAH1"/>
<accession>A0AAV3QAH1</accession>
<protein>
    <submittedName>
        <fullName evidence="1">Uncharacterized protein</fullName>
    </submittedName>
</protein>
<dbReference type="Proteomes" id="UP001454036">
    <property type="component" value="Unassembled WGS sequence"/>
</dbReference>
<sequence length="195" mass="22253">MMKSFLWKRVSSGKFLPKASWKQATLKKEEGKEALWVRWINTVRLKGQSFWGIASKSTDSWTWRKLLQLRELLKSHVKYYVGNGESINCMFDNWSTNGVIAEYLSARSSSVLQMLRIDFVAGFMAKREKAHSRYCHVSEQLHRTAAVWDCMRSQGRRGGGRFLGSRRMSPSSVLLAGCCAWEGYQLKTGCLAGVL</sequence>
<reference evidence="1 2" key="1">
    <citation type="submission" date="2024-01" db="EMBL/GenBank/DDBJ databases">
        <title>The complete chloroplast genome sequence of Lithospermum erythrorhizon: insights into the phylogenetic relationship among Boraginaceae species and the maternal lineages of purple gromwells.</title>
        <authorList>
            <person name="Okada T."/>
            <person name="Watanabe K."/>
        </authorList>
    </citation>
    <scope>NUCLEOTIDE SEQUENCE [LARGE SCALE GENOMIC DNA]</scope>
</reference>